<proteinExistence type="predicted"/>
<dbReference type="Gene3D" id="3.40.50.10540">
    <property type="entry name" value="Crotonobetainyl-coa:carnitine coa-transferase, domain 1"/>
    <property type="match status" value="1"/>
</dbReference>
<keyword evidence="1 2" id="KW-0808">Transferase</keyword>
<dbReference type="PANTHER" id="PTHR48207:SF3">
    <property type="entry name" value="SUCCINATE--HYDROXYMETHYLGLUTARATE COA-TRANSFERASE"/>
    <property type="match status" value="1"/>
</dbReference>
<dbReference type="GO" id="GO:0008410">
    <property type="term" value="F:CoA-transferase activity"/>
    <property type="evidence" value="ECO:0007669"/>
    <property type="project" value="TreeGrafter"/>
</dbReference>
<dbReference type="InterPro" id="IPR044855">
    <property type="entry name" value="CoA-Trfase_III_dom3_sf"/>
</dbReference>
<dbReference type="PANTHER" id="PTHR48207">
    <property type="entry name" value="SUCCINATE--HYDROXYMETHYLGLUTARATE COA-TRANSFERASE"/>
    <property type="match status" value="1"/>
</dbReference>
<organism evidence="2 3">
    <name type="scientific">Acidovorax soli</name>
    <dbReference type="NCBI Taxonomy" id="592050"/>
    <lineage>
        <taxon>Bacteria</taxon>
        <taxon>Pseudomonadati</taxon>
        <taxon>Pseudomonadota</taxon>
        <taxon>Betaproteobacteria</taxon>
        <taxon>Burkholderiales</taxon>
        <taxon>Comamonadaceae</taxon>
        <taxon>Acidovorax</taxon>
    </lineage>
</organism>
<protein>
    <submittedName>
        <fullName evidence="2">Crotonobetainyl-CoA:carnitine CoA-transferase CaiB</fullName>
    </submittedName>
</protein>
<reference evidence="3" key="1">
    <citation type="submission" date="2016-10" db="EMBL/GenBank/DDBJ databases">
        <authorList>
            <person name="Varghese N."/>
            <person name="Submissions S."/>
        </authorList>
    </citation>
    <scope>NUCLEOTIDE SEQUENCE [LARGE SCALE GENOMIC DNA]</scope>
    <source>
        <strain evidence="3">DSM 25157</strain>
    </source>
</reference>
<dbReference type="STRING" id="592050.SAMN05421875_104155"/>
<dbReference type="Proteomes" id="UP000199002">
    <property type="component" value="Unassembled WGS sequence"/>
</dbReference>
<evidence type="ECO:0000313" key="2">
    <source>
        <dbReference type="EMBL" id="SEA03492.1"/>
    </source>
</evidence>
<dbReference type="InterPro" id="IPR050483">
    <property type="entry name" value="CoA-transferase_III_domain"/>
</dbReference>
<gene>
    <name evidence="2" type="ORF">SAMN05421875_104155</name>
</gene>
<name>A0A1H3XY73_9BURK</name>
<dbReference type="GeneID" id="34233562"/>
<keyword evidence="3" id="KW-1185">Reference proteome</keyword>
<dbReference type="Pfam" id="PF02515">
    <property type="entry name" value="CoA_transf_3"/>
    <property type="match status" value="1"/>
</dbReference>
<dbReference type="InterPro" id="IPR003673">
    <property type="entry name" value="CoA-Trfase_fam_III"/>
</dbReference>
<dbReference type="RefSeq" id="WP_092697348.1">
    <property type="nucleotide sequence ID" value="NZ_CAXIQL010000062.1"/>
</dbReference>
<evidence type="ECO:0000256" key="1">
    <source>
        <dbReference type="ARBA" id="ARBA00022679"/>
    </source>
</evidence>
<accession>A0A1H3XY73</accession>
<dbReference type="Gene3D" id="3.30.1540.10">
    <property type="entry name" value="formyl-coa transferase, domain 3"/>
    <property type="match status" value="1"/>
</dbReference>
<dbReference type="InterPro" id="IPR023606">
    <property type="entry name" value="CoA-Trfase_III_dom_1_sf"/>
</dbReference>
<evidence type="ECO:0000313" key="3">
    <source>
        <dbReference type="Proteomes" id="UP000199002"/>
    </source>
</evidence>
<dbReference type="EMBL" id="FNQJ01000004">
    <property type="protein sequence ID" value="SEA03492.1"/>
    <property type="molecule type" value="Genomic_DNA"/>
</dbReference>
<dbReference type="SUPFAM" id="SSF89796">
    <property type="entry name" value="CoA-transferase family III (CaiB/BaiF)"/>
    <property type="match status" value="1"/>
</dbReference>
<sequence length="436" mass="46547">MATTPPATTPASPAPHSAAAQRVGALGHLRVLDLSRVLAGPWCTQNLADMGADVIKIEKPGEGDDTRHWGPPFFADAAGAPTDNACYFAACNRNKRSVTVDMATPEGQELIRELACQSDVLVENFKTGGLARYGLDYASLSALNPRLIYCSVTGFGQTGPYASRAGYDMLVQAMSGLMSITGHADSEPGGGPLRVGVAVIDLFTGMYATSAILSALEARHHTGRGQHIDMALLDVAMAILANQGTGYLNSGSVPQRQGNTHPSVVPYQDFPTQDGNVLLAIGNDGQFARFCAAAGVDWAQDARFTTNAGRVKHRDTLIPMMSALTRTRPMAEWVRLLEDKAVPCGPINHIGQAFDDPQVQFRGLRVEQERYPGAQPPAGEHVNRVVTTASPMRLSDTPPTLRHAPPALGQHTEQVLRERLGVDAQRMAALRAKGVV</sequence>
<dbReference type="AlphaFoldDB" id="A0A1H3XY73"/>